<dbReference type="Proteomes" id="UP000195729">
    <property type="component" value="Chromosome"/>
</dbReference>
<protein>
    <submittedName>
        <fullName evidence="1">Uncharacterized protein</fullName>
    </submittedName>
</protein>
<accession>A0A1Y0L5L7</accession>
<organism evidence="1 4">
    <name type="scientific">Tatumella citrea</name>
    <name type="common">Pantoea citrea</name>
    <dbReference type="NCBI Taxonomy" id="53336"/>
    <lineage>
        <taxon>Bacteria</taxon>
        <taxon>Pseudomonadati</taxon>
        <taxon>Pseudomonadota</taxon>
        <taxon>Gammaproteobacteria</taxon>
        <taxon>Enterobacterales</taxon>
        <taxon>Erwiniaceae</taxon>
        <taxon>Tatumella</taxon>
    </lineage>
</organism>
<evidence type="ECO:0000313" key="2">
    <source>
        <dbReference type="EMBL" id="ARU97048.1"/>
    </source>
</evidence>
<keyword evidence="3" id="KW-1185">Reference proteome</keyword>
<dbReference type="KEGG" id="tci:A7K98_03865"/>
<dbReference type="Proteomes" id="UP000195814">
    <property type="component" value="Chromosome"/>
</dbReference>
<evidence type="ECO:0000313" key="3">
    <source>
        <dbReference type="Proteomes" id="UP000195729"/>
    </source>
</evidence>
<reference evidence="3 4" key="1">
    <citation type="submission" date="2016-05" db="EMBL/GenBank/DDBJ databases">
        <title>Complete genome sequence of two 2,5-diketo-D-glunonic acid producing strain Tatumella citrea.</title>
        <authorList>
            <person name="Duan C."/>
            <person name="Yang J."/>
            <person name="Yang S."/>
        </authorList>
    </citation>
    <scope>NUCLEOTIDE SEQUENCE [LARGE SCALE GENOMIC DNA]</scope>
    <source>
        <strain evidence="2 3">ATCC 39140</strain>
        <strain evidence="1 4">DSM 13699</strain>
    </source>
</reference>
<evidence type="ECO:0000313" key="1">
    <source>
        <dbReference type="EMBL" id="ARU93010.1"/>
    </source>
</evidence>
<evidence type="ECO:0000313" key="4">
    <source>
        <dbReference type="Proteomes" id="UP000195814"/>
    </source>
</evidence>
<name>A0A1Y0L5L7_TATCI</name>
<dbReference type="EMBL" id="CP015581">
    <property type="protein sequence ID" value="ARU97048.1"/>
    <property type="molecule type" value="Genomic_DNA"/>
</dbReference>
<dbReference type="EMBL" id="CP015579">
    <property type="protein sequence ID" value="ARU93010.1"/>
    <property type="molecule type" value="Genomic_DNA"/>
</dbReference>
<dbReference type="AlphaFoldDB" id="A0A1Y0L5L7"/>
<sequence>MSGCSKAQHGENSPANNVRYLAVNLVQFGMIDISKIRNVSVLTHAQQAATGWLHRMVKNGVFRQAPWYSAQGCWLMIKLRAEQKLMFTVISSQGS</sequence>
<gene>
    <name evidence="1" type="ORF">A7K98_03865</name>
    <name evidence="2" type="ORF">A7K99_03865</name>
</gene>
<proteinExistence type="predicted"/>